<accession>A0A4P8I064</accession>
<dbReference type="InterPro" id="IPR018769">
    <property type="entry name" value="VgrG2_DUF2345"/>
</dbReference>
<dbReference type="Proteomes" id="UP000298763">
    <property type="component" value="Chromosome"/>
</dbReference>
<dbReference type="AlphaFoldDB" id="A0A4P8I064"/>
<reference evidence="3 4" key="1">
    <citation type="submission" date="2019-05" db="EMBL/GenBank/DDBJ databases">
        <title>Draft Genome Sequences of Six Type Strains of the Genus Massilia.</title>
        <authorList>
            <person name="Miess H."/>
            <person name="Frediansyhah A."/>
            <person name="Gross H."/>
        </authorList>
    </citation>
    <scope>NUCLEOTIDE SEQUENCE [LARGE SCALE GENOMIC DNA]</scope>
    <source>
        <strain evidence="3 4">DSMZ 26121</strain>
    </source>
</reference>
<proteinExistence type="predicted"/>
<dbReference type="EMBL" id="JACHXS010000011">
    <property type="protein sequence ID" value="MBB3223952.1"/>
    <property type="molecule type" value="Genomic_DNA"/>
</dbReference>
<dbReference type="RefSeq" id="WP_137316937.1">
    <property type="nucleotide sequence ID" value="NZ_CP040017.1"/>
</dbReference>
<evidence type="ECO:0000313" key="3">
    <source>
        <dbReference type="EMBL" id="QCP14164.1"/>
    </source>
</evidence>
<keyword evidence="4" id="KW-1185">Reference proteome</keyword>
<gene>
    <name evidence="3" type="ORF">FCL38_29930</name>
    <name evidence="2" type="ORF">FHS02_004811</name>
</gene>
<evidence type="ECO:0000259" key="1">
    <source>
        <dbReference type="Pfam" id="PF10106"/>
    </source>
</evidence>
<evidence type="ECO:0000313" key="5">
    <source>
        <dbReference type="Proteomes" id="UP000584325"/>
    </source>
</evidence>
<organism evidence="2 5">
    <name type="scientific">Pseudoduganella umbonata</name>
    <dbReference type="NCBI Taxonomy" id="864828"/>
    <lineage>
        <taxon>Bacteria</taxon>
        <taxon>Pseudomonadati</taxon>
        <taxon>Pseudomonadota</taxon>
        <taxon>Betaproteobacteria</taxon>
        <taxon>Burkholderiales</taxon>
        <taxon>Oxalobacteraceae</taxon>
        <taxon>Telluria group</taxon>
        <taxon>Pseudoduganella</taxon>
    </lineage>
</organism>
<dbReference type="EMBL" id="CP040017">
    <property type="protein sequence ID" value="QCP14164.1"/>
    <property type="molecule type" value="Genomic_DNA"/>
</dbReference>
<protein>
    <submittedName>
        <fullName evidence="3">DUF2345 domain-containing protein</fullName>
    </submittedName>
    <submittedName>
        <fullName evidence="2">Uncharacterized protein (DUF2345 family)</fullName>
    </submittedName>
</protein>
<sequence length="279" mass="29507">MYAVNGQDALKSQAGARTLDPAAPVEKFGAPLVVMDSASSINWASPASTVLFTGAQLQWTTQSDLHMAAAFTVSSVSAEATGLYTHEGGVQAFAGNGPVSLQAHTGQLEILADKEVTVISVNDCIEIKASKKIVLQAGQSSVTLDGGDITFACPGNFSVKGGKHVLDGGASAAANFYGLSNARVNLPTNPLRYSQQINIAGMLENDPEPAGAHYEIWTKGSDARLLARGTVSADALSERIFTDTAEDIEIIVGENEWGRYVHRVDLDDEEVDDAYMDEE</sequence>
<dbReference type="OrthoDB" id="1907165at2"/>
<dbReference type="Pfam" id="PF10106">
    <property type="entry name" value="DUF2345"/>
    <property type="match status" value="1"/>
</dbReference>
<dbReference type="Proteomes" id="UP000584325">
    <property type="component" value="Unassembled WGS sequence"/>
</dbReference>
<evidence type="ECO:0000313" key="2">
    <source>
        <dbReference type="EMBL" id="MBB3223952.1"/>
    </source>
</evidence>
<evidence type="ECO:0000313" key="4">
    <source>
        <dbReference type="Proteomes" id="UP000298763"/>
    </source>
</evidence>
<reference evidence="2 5" key="2">
    <citation type="submission" date="2020-08" db="EMBL/GenBank/DDBJ databases">
        <title>Genomic Encyclopedia of Type Strains, Phase III (KMG-III): the genomes of soil and plant-associated and newly described type strains.</title>
        <authorList>
            <person name="Whitman W."/>
        </authorList>
    </citation>
    <scope>NUCLEOTIDE SEQUENCE [LARGE SCALE GENOMIC DNA]</scope>
    <source>
        <strain evidence="2 5">CECT 7753</strain>
    </source>
</reference>
<name>A0A4P8I064_9BURK</name>
<feature type="domain" description="DUF2345" evidence="1">
    <location>
        <begin position="23"/>
        <end position="170"/>
    </location>
</feature>